<evidence type="ECO:0000256" key="8">
    <source>
        <dbReference type="ARBA" id="ARBA00023326"/>
    </source>
</evidence>
<sequence>MTLTSSGIVRNFLLSIPSSYGAQSSVPLILSFHGGTRTSEHQLRLDQLTNPQFNTVAMVVYPQGLNNAWQNIPGRSQNAPDVQFTSDLIGYLANMYCIDSSRIWATGKSDGGGFCGTLACDPNLSKRIAAFAPVSAAFYVNSGSCDPLTAFPPCNPGRSNIPFIEFHGGKDTTIAYNGGPRRGQCLPSIPNYIQQWARRDGLGTKNQSEPFAPDSSVYRFGKGANAGLVAQYYDPVIGHDWPSTVPNSDNSQPSRHVASFNATPIILKFFQQHQLE</sequence>
<evidence type="ECO:0000313" key="11">
    <source>
        <dbReference type="Proteomes" id="UP000242875"/>
    </source>
</evidence>
<keyword evidence="6" id="KW-0378">Hydrolase</keyword>
<accession>A0A261Y7A3</accession>
<dbReference type="InterPro" id="IPR043595">
    <property type="entry name" value="FaeB/C/D"/>
</dbReference>
<comment type="subcellular location">
    <subcellularLocation>
        <location evidence="1">Secreted</location>
    </subcellularLocation>
</comment>
<dbReference type="AlphaFoldDB" id="A0A261Y7A3"/>
<evidence type="ECO:0000313" key="10">
    <source>
        <dbReference type="EMBL" id="OZJ06520.1"/>
    </source>
</evidence>
<comment type="caution">
    <text evidence="10">The sequence shown here is derived from an EMBL/GenBank/DDBJ whole genome shotgun (WGS) entry which is preliminary data.</text>
</comment>
<comment type="catalytic activity">
    <reaction evidence="9">
        <text>feruloyl-polysaccharide + H2O = ferulate + polysaccharide.</text>
        <dbReference type="EC" id="3.1.1.73"/>
    </reaction>
</comment>
<organism evidence="10 11">
    <name type="scientific">Bifiguratus adelaidae</name>
    <dbReference type="NCBI Taxonomy" id="1938954"/>
    <lineage>
        <taxon>Eukaryota</taxon>
        <taxon>Fungi</taxon>
        <taxon>Fungi incertae sedis</taxon>
        <taxon>Mucoromycota</taxon>
        <taxon>Mucoromycotina</taxon>
        <taxon>Endogonomycetes</taxon>
        <taxon>Endogonales</taxon>
        <taxon>Endogonales incertae sedis</taxon>
        <taxon>Bifiguratus</taxon>
    </lineage>
</organism>
<dbReference type="GO" id="GO:0030600">
    <property type="term" value="F:feruloyl esterase activity"/>
    <property type="evidence" value="ECO:0007669"/>
    <property type="project" value="UniProtKB-EC"/>
</dbReference>
<evidence type="ECO:0000256" key="5">
    <source>
        <dbReference type="ARBA" id="ARBA00022729"/>
    </source>
</evidence>
<dbReference type="PANTHER" id="PTHR38050">
    <property type="match status" value="1"/>
</dbReference>
<dbReference type="InterPro" id="IPR029058">
    <property type="entry name" value="AB_hydrolase_fold"/>
</dbReference>
<dbReference type="GO" id="GO:0005576">
    <property type="term" value="C:extracellular region"/>
    <property type="evidence" value="ECO:0007669"/>
    <property type="project" value="UniProtKB-SubCell"/>
</dbReference>
<evidence type="ECO:0000256" key="6">
    <source>
        <dbReference type="ARBA" id="ARBA00022801"/>
    </source>
</evidence>
<keyword evidence="7" id="KW-0119">Carbohydrate metabolism</keyword>
<dbReference type="SUPFAM" id="SSF53474">
    <property type="entry name" value="alpha/beta-Hydrolases"/>
    <property type="match status" value="1"/>
</dbReference>
<keyword evidence="5" id="KW-0732">Signal</keyword>
<dbReference type="GO" id="GO:0045493">
    <property type="term" value="P:xylan catabolic process"/>
    <property type="evidence" value="ECO:0007669"/>
    <property type="project" value="UniProtKB-KW"/>
</dbReference>
<protein>
    <recommendedName>
        <fullName evidence="2">feruloyl esterase</fullName>
        <ecNumber evidence="2">3.1.1.73</ecNumber>
    </recommendedName>
</protein>
<evidence type="ECO:0000256" key="1">
    <source>
        <dbReference type="ARBA" id="ARBA00004613"/>
    </source>
</evidence>
<dbReference type="PANTHER" id="PTHR38050:SF2">
    <property type="entry name" value="FERULOYL ESTERASE C-RELATED"/>
    <property type="match status" value="1"/>
</dbReference>
<reference evidence="10 11" key="1">
    <citation type="journal article" date="2017" name="Mycologia">
        <title>Bifiguratus adelaidae, gen. et sp. nov., a new member of Mucoromycotina in endophytic and soil-dwelling habitats.</title>
        <authorList>
            <person name="Torres-Cruz T.J."/>
            <person name="Billingsley Tobias T.L."/>
            <person name="Almatruk M."/>
            <person name="Hesse C."/>
            <person name="Kuske C.R."/>
            <person name="Desiro A."/>
            <person name="Benucci G.M."/>
            <person name="Bonito G."/>
            <person name="Stajich J.E."/>
            <person name="Dunlap C."/>
            <person name="Arnold A.E."/>
            <person name="Porras-Alfaro A."/>
        </authorList>
    </citation>
    <scope>NUCLEOTIDE SEQUENCE [LARGE SCALE GENOMIC DNA]</scope>
    <source>
        <strain evidence="10 11">AZ0501</strain>
    </source>
</reference>
<evidence type="ECO:0000256" key="7">
    <source>
        <dbReference type="ARBA" id="ARBA00023277"/>
    </source>
</evidence>
<keyword evidence="4" id="KW-0858">Xylan degradation</keyword>
<dbReference type="Gene3D" id="3.40.50.1820">
    <property type="entry name" value="alpha/beta hydrolase"/>
    <property type="match status" value="1"/>
</dbReference>
<proteinExistence type="predicted"/>
<keyword evidence="3" id="KW-0964">Secreted</keyword>
<keyword evidence="11" id="KW-1185">Reference proteome</keyword>
<evidence type="ECO:0000256" key="3">
    <source>
        <dbReference type="ARBA" id="ARBA00022525"/>
    </source>
</evidence>
<dbReference type="EC" id="3.1.1.73" evidence="2"/>
<name>A0A261Y7A3_9FUNG</name>
<dbReference type="OrthoDB" id="424610at2759"/>
<evidence type="ECO:0000256" key="9">
    <source>
        <dbReference type="ARBA" id="ARBA00034075"/>
    </source>
</evidence>
<dbReference type="Proteomes" id="UP000242875">
    <property type="component" value="Unassembled WGS sequence"/>
</dbReference>
<evidence type="ECO:0000256" key="2">
    <source>
        <dbReference type="ARBA" id="ARBA00013091"/>
    </source>
</evidence>
<gene>
    <name evidence="10" type="ORF">BZG36_00472</name>
</gene>
<dbReference type="EMBL" id="MVBO01000003">
    <property type="protein sequence ID" value="OZJ06520.1"/>
    <property type="molecule type" value="Genomic_DNA"/>
</dbReference>
<evidence type="ECO:0000256" key="4">
    <source>
        <dbReference type="ARBA" id="ARBA00022651"/>
    </source>
</evidence>
<keyword evidence="8" id="KW-0624">Polysaccharide degradation</keyword>